<proteinExistence type="predicted"/>
<protein>
    <submittedName>
        <fullName evidence="1">Uncharacterized protein</fullName>
    </submittedName>
</protein>
<organism evidence="1">
    <name type="scientific">marine sediment metagenome</name>
    <dbReference type="NCBI Taxonomy" id="412755"/>
    <lineage>
        <taxon>unclassified sequences</taxon>
        <taxon>metagenomes</taxon>
        <taxon>ecological metagenomes</taxon>
    </lineage>
</organism>
<accession>A0A0F9TRS2</accession>
<gene>
    <name evidence="1" type="ORF">LCGC14_0312960</name>
</gene>
<sequence>MGIYYKGTQLDGFDWHTGRTINYRTALGSKAIHPRPNPAADLCSDGVLHASPTPEGVFIGSRIPLALFRVEGTPVVEDTEKAGFVELTVIEELDPAKTFRWNYAGAASPVNPLLLTPPAIDGEIMALVRTWASVGASVGASVWASVWDSVGDSVRASVGASVGASVWASVGDSVGASVRASVWASVRASVWDSVRDSVWVSVRASVWDSVGASVGAYIGSLFVAVVPDWDTNYPYQSAVDLWRKGLVLSYDGRLYRLHGHRDARILWEGTV</sequence>
<dbReference type="EMBL" id="LAZR01000206">
    <property type="protein sequence ID" value="KKN82029.1"/>
    <property type="molecule type" value="Genomic_DNA"/>
</dbReference>
<comment type="caution">
    <text evidence="1">The sequence shown here is derived from an EMBL/GenBank/DDBJ whole genome shotgun (WGS) entry which is preliminary data.</text>
</comment>
<reference evidence="1" key="1">
    <citation type="journal article" date="2015" name="Nature">
        <title>Complex archaea that bridge the gap between prokaryotes and eukaryotes.</title>
        <authorList>
            <person name="Spang A."/>
            <person name="Saw J.H."/>
            <person name="Jorgensen S.L."/>
            <person name="Zaremba-Niedzwiedzka K."/>
            <person name="Martijn J."/>
            <person name="Lind A.E."/>
            <person name="van Eijk R."/>
            <person name="Schleper C."/>
            <person name="Guy L."/>
            <person name="Ettema T.J."/>
        </authorList>
    </citation>
    <scope>NUCLEOTIDE SEQUENCE</scope>
</reference>
<evidence type="ECO:0000313" key="1">
    <source>
        <dbReference type="EMBL" id="KKN82029.1"/>
    </source>
</evidence>
<name>A0A0F9TRS2_9ZZZZ</name>
<dbReference type="AlphaFoldDB" id="A0A0F9TRS2"/>